<dbReference type="AlphaFoldDB" id="A0A8J2K639"/>
<reference evidence="2" key="1">
    <citation type="submission" date="2021-06" db="EMBL/GenBank/DDBJ databases">
        <authorList>
            <person name="Hodson N. C."/>
            <person name="Mongue J. A."/>
            <person name="Jaron S. K."/>
        </authorList>
    </citation>
    <scope>NUCLEOTIDE SEQUENCE</scope>
</reference>
<accession>A0A8J2K639</accession>
<evidence type="ECO:0000313" key="2">
    <source>
        <dbReference type="EMBL" id="CAG7732239.1"/>
    </source>
</evidence>
<name>A0A8J2K639_9HEXA</name>
<keyword evidence="3" id="KW-1185">Reference proteome</keyword>
<dbReference type="EMBL" id="CAJVCH010227277">
    <property type="protein sequence ID" value="CAG7732239.1"/>
    <property type="molecule type" value="Genomic_DNA"/>
</dbReference>
<comment type="caution">
    <text evidence="2">The sequence shown here is derived from an EMBL/GenBank/DDBJ whole genome shotgun (WGS) entry which is preliminary data.</text>
</comment>
<gene>
    <name evidence="2" type="ORF">AFUS01_LOCUS20764</name>
</gene>
<protein>
    <submittedName>
        <fullName evidence="2">Uncharacterized protein</fullName>
    </submittedName>
</protein>
<organism evidence="2 3">
    <name type="scientific">Allacma fusca</name>
    <dbReference type="NCBI Taxonomy" id="39272"/>
    <lineage>
        <taxon>Eukaryota</taxon>
        <taxon>Metazoa</taxon>
        <taxon>Ecdysozoa</taxon>
        <taxon>Arthropoda</taxon>
        <taxon>Hexapoda</taxon>
        <taxon>Collembola</taxon>
        <taxon>Symphypleona</taxon>
        <taxon>Sminthuridae</taxon>
        <taxon>Allacma</taxon>
    </lineage>
</organism>
<keyword evidence="1" id="KW-0472">Membrane</keyword>
<keyword evidence="1" id="KW-1133">Transmembrane helix</keyword>
<sequence length="131" mass="15534">MNVFYRLVPFIVRLTAFFSTTKSDQIFRALWGFKFFGYFTYNQVHESREKLADAYSDFKVNATAVADIQWEGVTKRFLEWQWKFKARNVFKVDRNLVGLVFGTVFTYFIVVYNLKLEGQEASLKMYKNNTA</sequence>
<feature type="transmembrane region" description="Helical" evidence="1">
    <location>
        <begin position="96"/>
        <end position="114"/>
    </location>
</feature>
<evidence type="ECO:0000256" key="1">
    <source>
        <dbReference type="SAM" id="Phobius"/>
    </source>
</evidence>
<dbReference type="Proteomes" id="UP000708208">
    <property type="component" value="Unassembled WGS sequence"/>
</dbReference>
<proteinExistence type="predicted"/>
<keyword evidence="1" id="KW-0812">Transmembrane</keyword>
<evidence type="ECO:0000313" key="3">
    <source>
        <dbReference type="Proteomes" id="UP000708208"/>
    </source>
</evidence>